<sequence>MMNLLPNKTLPALMAAAIGLLGANAASAATPQPGCYERVYDAAHLAAHPGQLVTRATVLVKPIDAATKAALGPSRELDAILRFWVRGQKQSFDSIGSCQSANGGLTCAGSVSAAEDDECKTDRDGVRNNCRIISAANDGAFGVTTQSDGLMVKILRRLELVTAPYDGGPFLYLSPGNAENHAFALTPASDQACK</sequence>
<accession>A0A1M7BT41</accession>
<reference evidence="2 3" key="1">
    <citation type="submission" date="2016-11" db="EMBL/GenBank/DDBJ databases">
        <authorList>
            <person name="Jaros S."/>
            <person name="Januszkiewicz K."/>
            <person name="Wedrychowicz H."/>
        </authorList>
    </citation>
    <scope>NUCLEOTIDE SEQUENCE [LARGE SCALE GENOMIC DNA]</scope>
    <source>
        <strain evidence="2 3">GAS499</strain>
    </source>
</reference>
<evidence type="ECO:0000313" key="2">
    <source>
        <dbReference type="EMBL" id="SHL58114.1"/>
    </source>
</evidence>
<name>A0A1M7BT41_9BRAD</name>
<dbReference type="AlphaFoldDB" id="A0A1M7BT41"/>
<dbReference type="EMBL" id="LT670844">
    <property type="protein sequence ID" value="SHL58114.1"/>
    <property type="molecule type" value="Genomic_DNA"/>
</dbReference>
<evidence type="ECO:0000313" key="3">
    <source>
        <dbReference type="Proteomes" id="UP000189935"/>
    </source>
</evidence>
<dbReference type="OrthoDB" id="7839213at2"/>
<feature type="chain" id="PRO_5012635915" evidence="1">
    <location>
        <begin position="29"/>
        <end position="194"/>
    </location>
</feature>
<feature type="signal peptide" evidence="1">
    <location>
        <begin position="1"/>
        <end position="28"/>
    </location>
</feature>
<gene>
    <name evidence="2" type="ORF">SAMN05444159_6276</name>
</gene>
<dbReference type="Proteomes" id="UP000189935">
    <property type="component" value="Chromosome I"/>
</dbReference>
<protein>
    <submittedName>
        <fullName evidence="2">Uncharacterized protein</fullName>
    </submittedName>
</protein>
<organism evidence="2 3">
    <name type="scientific">Bradyrhizobium lablabi</name>
    <dbReference type="NCBI Taxonomy" id="722472"/>
    <lineage>
        <taxon>Bacteria</taxon>
        <taxon>Pseudomonadati</taxon>
        <taxon>Pseudomonadota</taxon>
        <taxon>Alphaproteobacteria</taxon>
        <taxon>Hyphomicrobiales</taxon>
        <taxon>Nitrobacteraceae</taxon>
        <taxon>Bradyrhizobium</taxon>
    </lineage>
</organism>
<evidence type="ECO:0000256" key="1">
    <source>
        <dbReference type="SAM" id="SignalP"/>
    </source>
</evidence>
<proteinExistence type="predicted"/>
<keyword evidence="1" id="KW-0732">Signal</keyword>
<dbReference type="RefSeq" id="WP_079543500.1">
    <property type="nucleotide sequence ID" value="NZ_LT670844.1"/>
</dbReference>